<dbReference type="Proteomes" id="UP000321814">
    <property type="component" value="Unassembled WGS sequence"/>
</dbReference>
<gene>
    <name evidence="2" type="ORF">FU839_13425</name>
</gene>
<dbReference type="GO" id="GO:0015035">
    <property type="term" value="F:protein-disulfide reductase activity"/>
    <property type="evidence" value="ECO:0007669"/>
    <property type="project" value="InterPro"/>
</dbReference>
<name>A0A5C8LU29_9GAMM</name>
<keyword evidence="1" id="KW-0472">Membrane</keyword>
<evidence type="ECO:0000256" key="1">
    <source>
        <dbReference type="SAM" id="Phobius"/>
    </source>
</evidence>
<sequence>MQPYYMREQEHKMNSLEVFYDGGCPLCRREINYFRALKSRVPIIWLDLTDLNAALPPELDRCSALARMHVRVNGQIYYKGAAAFAMLWSQFAYWRMLGLLLRVPPVTWCADRLYSFFLKIRPRLQQWAQPKEKP</sequence>
<dbReference type="Pfam" id="PF04134">
    <property type="entry name" value="DCC1-like"/>
    <property type="match status" value="1"/>
</dbReference>
<evidence type="ECO:0000313" key="3">
    <source>
        <dbReference type="Proteomes" id="UP000321814"/>
    </source>
</evidence>
<proteinExistence type="predicted"/>
<accession>A0A5C8LU29</accession>
<comment type="caution">
    <text evidence="2">The sequence shown here is derived from an EMBL/GenBank/DDBJ whole genome shotgun (WGS) entry which is preliminary data.</text>
</comment>
<keyword evidence="1" id="KW-0812">Transmembrane</keyword>
<feature type="transmembrane region" description="Helical" evidence="1">
    <location>
        <begin position="76"/>
        <end position="94"/>
    </location>
</feature>
<keyword evidence="1" id="KW-1133">Transmembrane helix</keyword>
<reference evidence="2 3" key="1">
    <citation type="submission" date="2019-08" db="EMBL/GenBank/DDBJ databases">
        <title>Draft genome analysis of Rheinheimera tangshanensis isolated from the roots of fresh rice plants (Oryza sativa).</title>
        <authorList>
            <person name="Yu Q."/>
            <person name="Qi Y."/>
            <person name="Zhang H."/>
            <person name="Pu J."/>
        </authorList>
    </citation>
    <scope>NUCLEOTIDE SEQUENCE [LARGE SCALE GENOMIC DNA]</scope>
    <source>
        <strain evidence="2 3">JA3-B52</strain>
    </source>
</reference>
<protein>
    <submittedName>
        <fullName evidence="2">DUF393 domain-containing protein</fullName>
    </submittedName>
</protein>
<dbReference type="EMBL" id="VRLR01000009">
    <property type="protein sequence ID" value="TXK79695.1"/>
    <property type="molecule type" value="Genomic_DNA"/>
</dbReference>
<organism evidence="2 3">
    <name type="scientific">Rheinheimera tangshanensis</name>
    <dbReference type="NCBI Taxonomy" id="400153"/>
    <lineage>
        <taxon>Bacteria</taxon>
        <taxon>Pseudomonadati</taxon>
        <taxon>Pseudomonadota</taxon>
        <taxon>Gammaproteobacteria</taxon>
        <taxon>Chromatiales</taxon>
        <taxon>Chromatiaceae</taxon>
        <taxon>Rheinheimera</taxon>
    </lineage>
</organism>
<dbReference type="InterPro" id="IPR044691">
    <property type="entry name" value="DCC1_Trx"/>
</dbReference>
<dbReference type="PANTHER" id="PTHR34290:SF2">
    <property type="entry name" value="OS04G0668800 PROTEIN"/>
    <property type="match status" value="1"/>
</dbReference>
<dbReference type="AlphaFoldDB" id="A0A5C8LU29"/>
<dbReference type="PANTHER" id="PTHR34290">
    <property type="entry name" value="SI:CH73-390P7.2"/>
    <property type="match status" value="1"/>
</dbReference>
<keyword evidence="3" id="KW-1185">Reference proteome</keyword>
<dbReference type="InterPro" id="IPR007263">
    <property type="entry name" value="DCC1-like"/>
</dbReference>
<dbReference type="OrthoDB" id="5294764at2"/>
<evidence type="ECO:0000313" key="2">
    <source>
        <dbReference type="EMBL" id="TXK79695.1"/>
    </source>
</evidence>